<evidence type="ECO:0000256" key="4">
    <source>
        <dbReference type="ARBA" id="ARBA00022729"/>
    </source>
</evidence>
<keyword evidence="5 12" id="KW-1133">Transmembrane helix</keyword>
<reference evidence="15" key="1">
    <citation type="submission" date="2022-08" db="UniProtKB">
        <authorList>
            <consortium name="EnsemblMetazoa"/>
        </authorList>
    </citation>
    <scope>IDENTIFICATION</scope>
    <source>
        <strain evidence="15">05x7-T-G4-1.051#20</strain>
    </source>
</reference>
<feature type="transmembrane region" description="Helical" evidence="12">
    <location>
        <begin position="581"/>
        <end position="600"/>
    </location>
</feature>
<feature type="compositionally biased region" description="Polar residues" evidence="11">
    <location>
        <begin position="1009"/>
        <end position="1021"/>
    </location>
</feature>
<dbReference type="InterPro" id="IPR028082">
    <property type="entry name" value="Peripla_BP_I"/>
</dbReference>
<dbReference type="Pfam" id="PF00003">
    <property type="entry name" value="7tm_3"/>
    <property type="match status" value="1"/>
</dbReference>
<sequence>MDLAAVGFVLMACLAVQCPAETSGKEVRIEGKFMLGALFPIHYSKDQVCTAEINEQDGIQILEATVFALRKVNDELKKKNLSIGLIARDSCYETNVALQHALEFAERRYNSRSVRYDNCTCTSSVANNVIGVIGPPRSKETVPVANLLNLFQVPQISYFATTPELSDNVKYKFFKRTVPSDMYQARALVSILSSLGWEFISIIYEDSNYGIEGYTHIMEAAEDAGICFGFDKKVRETTSDEEMKEVVNDLMKKENTNGKVLAVLFMQYAIAYRIMGLVDTIHGTKNVIWIGGDAWIGREPPSGFENVINGAIGISPKTKKYPGFAEYFKELIINNPHNPWFGEYLMQRYNCSTSKKSSCSNTKMNDFKELLTAYNVRNAVYAFGDAIDQIHISLCGGGSTGVCDSMKTNLTGELLLQFLANVSDPYQSKFSFVEGRDGPVQYSVLQYQTRQWTETGTYNEDKLYWNSGNRTEQETSVCSLPCKHGDFRSRRDTCCWDCKPCPYTDIVNETDPYNCQACGTGWTPGLLQNACVAIPVKHLEYDNPYVILIFVLSSVGIVLCSIVSVVFVFKRSTPIVKATGFETSLVLLVGILLSYISPFILVSEPSTASCAFFRIFLGLSYTLAYSSILSKLMVYNRAFDLQSSIKNKTIQGQPLLHRNICTMKTALVMTLTLSALHLFAIVFWIIGDTPVTVVSYSITRESAIGNRSCIDLRNFSYFVSLGWSFLLMIACLVFALKTRKLPDGMNDSHEIMYCSFTSFILWITFIPLYAFSDNKVVKVMSLSIALVVHGTLCLLCLFVTKIYIVVFRPEKNNKERVMRTTPSRSRNSFSGSPHGSHAGDKRFSLALTLEDKTSTNASRKPSTACVADDTEEEGEDYSATTGTLPFKNTAMIDRSEKFSEEAQAVLDSHMTSVNSGDKLLGNKDDQDSTGLGDTMRTTRVNGNIPNHEKCDEDKLSPKDARKISNLQGSIGFKTQGELRWHSSRKSNKKNASSENIIEEEKQQTESRRLSQSLPEVNLQNV</sequence>
<dbReference type="OMA" id="LCYAVCY"/>
<keyword evidence="9" id="KW-0325">Glycoprotein</keyword>
<evidence type="ECO:0000313" key="16">
    <source>
        <dbReference type="Proteomes" id="UP000005408"/>
    </source>
</evidence>
<accession>A0A8W8KLN2</accession>
<comment type="subcellular location">
    <subcellularLocation>
        <location evidence="1">Cell membrane</location>
        <topology evidence="1">Multi-pass membrane protein</topology>
    </subcellularLocation>
</comment>
<evidence type="ECO:0000256" key="6">
    <source>
        <dbReference type="ARBA" id="ARBA00023040"/>
    </source>
</evidence>
<dbReference type="Gene3D" id="2.10.50.30">
    <property type="entry name" value="GPCR, family 3, nine cysteines domain"/>
    <property type="match status" value="1"/>
</dbReference>
<dbReference type="GO" id="GO:0005886">
    <property type="term" value="C:plasma membrane"/>
    <property type="evidence" value="ECO:0007669"/>
    <property type="project" value="UniProtKB-SubCell"/>
</dbReference>
<dbReference type="GO" id="GO:0004930">
    <property type="term" value="F:G protein-coupled receptor activity"/>
    <property type="evidence" value="ECO:0007669"/>
    <property type="project" value="UniProtKB-KW"/>
</dbReference>
<evidence type="ECO:0000256" key="7">
    <source>
        <dbReference type="ARBA" id="ARBA00023136"/>
    </source>
</evidence>
<evidence type="ECO:0000256" key="12">
    <source>
        <dbReference type="SAM" id="Phobius"/>
    </source>
</evidence>
<feature type="compositionally biased region" description="Basic and acidic residues" evidence="11">
    <location>
        <begin position="998"/>
        <end position="1008"/>
    </location>
</feature>
<dbReference type="InterPro" id="IPR017978">
    <property type="entry name" value="GPCR_3_C"/>
</dbReference>
<keyword evidence="7 12" id="KW-0472">Membrane</keyword>
<feature type="compositionally biased region" description="Basic and acidic residues" evidence="11">
    <location>
        <begin position="946"/>
        <end position="962"/>
    </location>
</feature>
<feature type="region of interest" description="Disordered" evidence="11">
    <location>
        <begin position="853"/>
        <end position="882"/>
    </location>
</feature>
<evidence type="ECO:0000256" key="3">
    <source>
        <dbReference type="ARBA" id="ARBA00022692"/>
    </source>
</evidence>
<feature type="region of interest" description="Disordered" evidence="11">
    <location>
        <begin position="913"/>
        <end position="1021"/>
    </location>
</feature>
<dbReference type="CDD" id="cd15045">
    <property type="entry name" value="7tmC_mGluRs"/>
    <property type="match status" value="1"/>
</dbReference>
<dbReference type="Pfam" id="PF01094">
    <property type="entry name" value="ANF_receptor"/>
    <property type="match status" value="1"/>
</dbReference>
<feature type="compositionally biased region" description="Polar residues" evidence="11">
    <location>
        <begin position="820"/>
        <end position="833"/>
    </location>
</feature>
<feature type="transmembrane region" description="Helical" evidence="12">
    <location>
        <begin position="715"/>
        <end position="736"/>
    </location>
</feature>
<dbReference type="OrthoDB" id="425344at2759"/>
<feature type="transmembrane region" description="Helical" evidence="12">
    <location>
        <begin position="666"/>
        <end position="686"/>
    </location>
</feature>
<keyword evidence="3 12" id="KW-0812">Transmembrane</keyword>
<evidence type="ECO:0000256" key="9">
    <source>
        <dbReference type="ARBA" id="ARBA00023180"/>
    </source>
</evidence>
<organism evidence="15 16">
    <name type="scientific">Magallana gigas</name>
    <name type="common">Pacific oyster</name>
    <name type="synonym">Crassostrea gigas</name>
    <dbReference type="NCBI Taxonomy" id="29159"/>
    <lineage>
        <taxon>Eukaryota</taxon>
        <taxon>Metazoa</taxon>
        <taxon>Spiralia</taxon>
        <taxon>Lophotrochozoa</taxon>
        <taxon>Mollusca</taxon>
        <taxon>Bivalvia</taxon>
        <taxon>Autobranchia</taxon>
        <taxon>Pteriomorphia</taxon>
        <taxon>Ostreida</taxon>
        <taxon>Ostreoidea</taxon>
        <taxon>Ostreidae</taxon>
        <taxon>Magallana</taxon>
    </lineage>
</organism>
<feature type="compositionally biased region" description="Polar residues" evidence="11">
    <location>
        <begin position="928"/>
        <end position="944"/>
    </location>
</feature>
<proteinExistence type="predicted"/>
<feature type="region of interest" description="Disordered" evidence="11">
    <location>
        <begin position="815"/>
        <end position="840"/>
    </location>
</feature>
<evidence type="ECO:0000313" key="15">
    <source>
        <dbReference type="EnsemblMetazoa" id="G24016.5:cds"/>
    </source>
</evidence>
<keyword evidence="2" id="KW-1003">Cell membrane</keyword>
<feature type="transmembrane region" description="Helical" evidence="12">
    <location>
        <begin position="751"/>
        <end position="770"/>
    </location>
</feature>
<keyword evidence="8" id="KW-0675">Receptor</keyword>
<evidence type="ECO:0000256" key="13">
    <source>
        <dbReference type="SAM" id="SignalP"/>
    </source>
</evidence>
<dbReference type="AlphaFoldDB" id="A0A8W8KLN2"/>
<dbReference type="Gene3D" id="3.40.50.2300">
    <property type="match status" value="2"/>
</dbReference>
<dbReference type="Pfam" id="PF07562">
    <property type="entry name" value="NCD3G"/>
    <property type="match status" value="1"/>
</dbReference>
<evidence type="ECO:0000256" key="5">
    <source>
        <dbReference type="ARBA" id="ARBA00022989"/>
    </source>
</evidence>
<protein>
    <recommendedName>
        <fullName evidence="14">G-protein coupled receptors family 3 profile domain-containing protein</fullName>
    </recommendedName>
</protein>
<dbReference type="PRINTS" id="PR00248">
    <property type="entry name" value="GPCRMGR"/>
</dbReference>
<dbReference type="InterPro" id="IPR000337">
    <property type="entry name" value="GPCR_3"/>
</dbReference>
<dbReference type="InterPro" id="IPR050726">
    <property type="entry name" value="mGluR"/>
</dbReference>
<keyword evidence="10" id="KW-0807">Transducer</keyword>
<keyword evidence="6" id="KW-0297">G-protein coupled receptor</keyword>
<dbReference type="PANTHER" id="PTHR24060">
    <property type="entry name" value="METABOTROPIC GLUTAMATE RECEPTOR"/>
    <property type="match status" value="1"/>
</dbReference>
<feature type="signal peptide" evidence="13">
    <location>
        <begin position="1"/>
        <end position="24"/>
    </location>
</feature>
<evidence type="ECO:0000256" key="1">
    <source>
        <dbReference type="ARBA" id="ARBA00004651"/>
    </source>
</evidence>
<dbReference type="Proteomes" id="UP000005408">
    <property type="component" value="Unassembled WGS sequence"/>
</dbReference>
<feature type="domain" description="G-protein coupled receptors family 3 profile" evidence="14">
    <location>
        <begin position="545"/>
        <end position="821"/>
    </location>
</feature>
<keyword evidence="4 13" id="KW-0732">Signal</keyword>
<evidence type="ECO:0000256" key="8">
    <source>
        <dbReference type="ARBA" id="ARBA00023170"/>
    </source>
</evidence>
<dbReference type="InterPro" id="IPR038550">
    <property type="entry name" value="GPCR_3_9-Cys_sf"/>
</dbReference>
<feature type="transmembrane region" description="Helical" evidence="12">
    <location>
        <begin position="545"/>
        <end position="569"/>
    </location>
</feature>
<feature type="transmembrane region" description="Helical" evidence="12">
    <location>
        <begin position="612"/>
        <end position="634"/>
    </location>
</feature>
<evidence type="ECO:0000256" key="10">
    <source>
        <dbReference type="ARBA" id="ARBA00023224"/>
    </source>
</evidence>
<dbReference type="EnsemblMetazoa" id="G24016.5">
    <property type="protein sequence ID" value="G24016.5:cds"/>
    <property type="gene ID" value="G24016"/>
</dbReference>
<evidence type="ECO:0000256" key="11">
    <source>
        <dbReference type="SAM" id="MobiDB-lite"/>
    </source>
</evidence>
<name>A0A8W8KLN2_MAGGI</name>
<feature type="transmembrane region" description="Helical" evidence="12">
    <location>
        <begin position="782"/>
        <end position="806"/>
    </location>
</feature>
<dbReference type="SUPFAM" id="SSF53822">
    <property type="entry name" value="Periplasmic binding protein-like I"/>
    <property type="match status" value="1"/>
</dbReference>
<evidence type="ECO:0000259" key="14">
    <source>
        <dbReference type="PROSITE" id="PS50259"/>
    </source>
</evidence>
<evidence type="ECO:0000256" key="2">
    <source>
        <dbReference type="ARBA" id="ARBA00022475"/>
    </source>
</evidence>
<keyword evidence="16" id="KW-1185">Reference proteome</keyword>
<feature type="chain" id="PRO_5036447045" description="G-protein coupled receptors family 3 profile domain-containing protein" evidence="13">
    <location>
        <begin position="25"/>
        <end position="1021"/>
    </location>
</feature>
<dbReference type="InterPro" id="IPR011500">
    <property type="entry name" value="GPCR_3_9-Cys_dom"/>
</dbReference>
<dbReference type="FunFam" id="2.10.50.30:FF:000004">
    <property type="entry name" value="Taste receptor type 1 member 3-like protein"/>
    <property type="match status" value="1"/>
</dbReference>
<dbReference type="InterPro" id="IPR001828">
    <property type="entry name" value="ANF_lig-bd_rcpt"/>
</dbReference>
<dbReference type="PROSITE" id="PS50259">
    <property type="entry name" value="G_PROTEIN_RECEP_F3_4"/>
    <property type="match status" value="1"/>
</dbReference>